<dbReference type="InterPro" id="IPR036259">
    <property type="entry name" value="MFS_trans_sf"/>
</dbReference>
<feature type="transmembrane region" description="Helical" evidence="5">
    <location>
        <begin position="132"/>
        <end position="152"/>
    </location>
</feature>
<dbReference type="Pfam" id="PF00083">
    <property type="entry name" value="Sugar_tr"/>
    <property type="match status" value="1"/>
</dbReference>
<comment type="subcellular location">
    <subcellularLocation>
        <location evidence="1">Membrane</location>
        <topology evidence="1">Multi-pass membrane protein</topology>
    </subcellularLocation>
</comment>
<feature type="non-terminal residue" evidence="7">
    <location>
        <position position="434"/>
    </location>
</feature>
<feature type="transmembrane region" description="Helical" evidence="5">
    <location>
        <begin position="188"/>
        <end position="209"/>
    </location>
</feature>
<dbReference type="GO" id="GO:0016020">
    <property type="term" value="C:membrane"/>
    <property type="evidence" value="ECO:0007669"/>
    <property type="project" value="UniProtKB-SubCell"/>
</dbReference>
<evidence type="ECO:0000256" key="2">
    <source>
        <dbReference type="ARBA" id="ARBA00022692"/>
    </source>
</evidence>
<dbReference type="STRING" id="407821.A0A087TTL6"/>
<dbReference type="SUPFAM" id="SSF103473">
    <property type="entry name" value="MFS general substrate transporter"/>
    <property type="match status" value="1"/>
</dbReference>
<gene>
    <name evidence="7" type="ORF">X975_11858</name>
</gene>
<dbReference type="EMBL" id="KK116685">
    <property type="protein sequence ID" value="KFM68455.1"/>
    <property type="molecule type" value="Genomic_DNA"/>
</dbReference>
<dbReference type="PROSITE" id="PS50850">
    <property type="entry name" value="MFS"/>
    <property type="match status" value="1"/>
</dbReference>
<accession>A0A087TTL6</accession>
<dbReference type="InterPro" id="IPR020846">
    <property type="entry name" value="MFS_dom"/>
</dbReference>
<keyword evidence="2 5" id="KW-0812">Transmembrane</keyword>
<feature type="domain" description="Major facilitator superfamily (MFS) profile" evidence="6">
    <location>
        <begin position="53"/>
        <end position="434"/>
    </location>
</feature>
<feature type="transmembrane region" description="Helical" evidence="5">
    <location>
        <begin position="339"/>
        <end position="356"/>
    </location>
</feature>
<evidence type="ECO:0000256" key="5">
    <source>
        <dbReference type="SAM" id="Phobius"/>
    </source>
</evidence>
<dbReference type="OrthoDB" id="6416707at2759"/>
<feature type="transmembrane region" description="Helical" evidence="5">
    <location>
        <begin position="164"/>
        <end position="182"/>
    </location>
</feature>
<keyword evidence="3 5" id="KW-1133">Transmembrane helix</keyword>
<keyword evidence="4 5" id="KW-0472">Membrane</keyword>
<dbReference type="GO" id="GO:0022857">
    <property type="term" value="F:transmembrane transporter activity"/>
    <property type="evidence" value="ECO:0007669"/>
    <property type="project" value="InterPro"/>
</dbReference>
<name>A0A087TTL6_STEMI</name>
<feature type="transmembrane region" description="Helical" evidence="5">
    <location>
        <begin position="368"/>
        <end position="389"/>
    </location>
</feature>
<dbReference type="PANTHER" id="PTHR24064">
    <property type="entry name" value="SOLUTE CARRIER FAMILY 22 MEMBER"/>
    <property type="match status" value="1"/>
</dbReference>
<feature type="transmembrane region" description="Helical" evidence="5">
    <location>
        <begin position="398"/>
        <end position="417"/>
    </location>
</feature>
<evidence type="ECO:0000256" key="4">
    <source>
        <dbReference type="ARBA" id="ARBA00023136"/>
    </source>
</evidence>
<reference evidence="7 8" key="1">
    <citation type="submission" date="2013-11" db="EMBL/GenBank/DDBJ databases">
        <title>Genome sequencing of Stegodyphus mimosarum.</title>
        <authorList>
            <person name="Bechsgaard J."/>
        </authorList>
    </citation>
    <scope>NUCLEOTIDE SEQUENCE [LARGE SCALE GENOMIC DNA]</scope>
</reference>
<evidence type="ECO:0000256" key="3">
    <source>
        <dbReference type="ARBA" id="ARBA00022989"/>
    </source>
</evidence>
<dbReference type="InterPro" id="IPR005828">
    <property type="entry name" value="MFS_sugar_transport-like"/>
</dbReference>
<feature type="transmembrane region" description="Helical" evidence="5">
    <location>
        <begin position="250"/>
        <end position="268"/>
    </location>
</feature>
<sequence>MMVKNKPRRSFIGFQDFTASTHSVMESGKVKDTEDKDMCDITGHLGPWQMRSFTIFIFIAFCCSWHNLILTFQSPNVSYWCKSTYNGSTFWKYDKHSECYDGENKCESWVYDESIYKSTIVSEWDLVCDRKWLTSVAKSIYMFGHLVACVVFGQLSDRIGRRPVILLCYFLFFWCSVATIFVNSIGMFIFLRFLLAVGVTAAYTTAFVIVMEVMGSEVRPLYGVVAKFGWTLAYVSLPIVAWFIRDWRQLQIAITLPWVTMIPMWWYLEESPRWLLTTGQVERAEVLLLEACEKNGKRREEVQVPILKLCSRTLKDQNASSKKENISDLLKYPFLRRSAFYQLYVWFSTSLVYYALTWSTNELEGDPYWNFFLSGLVEVPASLFCMFFAQNCGRRKPLASAAFANGILLTLYSAVVARKGNYGELGLFMAAKFC</sequence>
<proteinExistence type="predicted"/>
<evidence type="ECO:0000256" key="1">
    <source>
        <dbReference type="ARBA" id="ARBA00004141"/>
    </source>
</evidence>
<feature type="transmembrane region" description="Helical" evidence="5">
    <location>
        <begin position="53"/>
        <end position="72"/>
    </location>
</feature>
<protein>
    <submittedName>
        <fullName evidence="7">Organic cation transporter protein</fullName>
    </submittedName>
</protein>
<evidence type="ECO:0000259" key="6">
    <source>
        <dbReference type="PROSITE" id="PS50850"/>
    </source>
</evidence>
<evidence type="ECO:0000313" key="8">
    <source>
        <dbReference type="Proteomes" id="UP000054359"/>
    </source>
</evidence>
<evidence type="ECO:0000313" key="7">
    <source>
        <dbReference type="EMBL" id="KFM68455.1"/>
    </source>
</evidence>
<dbReference type="OMA" id="WYLEESP"/>
<dbReference type="Proteomes" id="UP000054359">
    <property type="component" value="Unassembled WGS sequence"/>
</dbReference>
<keyword evidence="8" id="KW-1185">Reference proteome</keyword>
<feature type="transmembrane region" description="Helical" evidence="5">
    <location>
        <begin position="221"/>
        <end position="244"/>
    </location>
</feature>
<dbReference type="AlphaFoldDB" id="A0A087TTL6"/>
<organism evidence="7 8">
    <name type="scientific">Stegodyphus mimosarum</name>
    <name type="common">African social velvet spider</name>
    <dbReference type="NCBI Taxonomy" id="407821"/>
    <lineage>
        <taxon>Eukaryota</taxon>
        <taxon>Metazoa</taxon>
        <taxon>Ecdysozoa</taxon>
        <taxon>Arthropoda</taxon>
        <taxon>Chelicerata</taxon>
        <taxon>Arachnida</taxon>
        <taxon>Araneae</taxon>
        <taxon>Araneomorphae</taxon>
        <taxon>Entelegynae</taxon>
        <taxon>Eresoidea</taxon>
        <taxon>Eresidae</taxon>
        <taxon>Stegodyphus</taxon>
    </lineage>
</organism>
<dbReference type="Gene3D" id="1.20.1250.20">
    <property type="entry name" value="MFS general substrate transporter like domains"/>
    <property type="match status" value="1"/>
</dbReference>